<dbReference type="EMBL" id="JAUJYO010000010">
    <property type="protein sequence ID" value="KAK1306564.1"/>
    <property type="molecule type" value="Genomic_DNA"/>
</dbReference>
<sequence>MVLKNGDILVSTERGLGIYDRRNGGFHEMLMESETPLCSVPFVENLNSLKEDCCDGKGRGSD</sequence>
<reference evidence="1" key="2">
    <citation type="submission" date="2023-06" db="EMBL/GenBank/DDBJ databases">
        <authorList>
            <person name="Ma L."/>
            <person name="Liu K.-W."/>
            <person name="Li Z."/>
            <person name="Hsiao Y.-Y."/>
            <person name="Qi Y."/>
            <person name="Fu T."/>
            <person name="Tang G."/>
            <person name="Zhang D."/>
            <person name="Sun W.-H."/>
            <person name="Liu D.-K."/>
            <person name="Li Y."/>
            <person name="Chen G.-Z."/>
            <person name="Liu X.-D."/>
            <person name="Liao X.-Y."/>
            <person name="Jiang Y.-T."/>
            <person name="Yu X."/>
            <person name="Hao Y."/>
            <person name="Huang J."/>
            <person name="Zhao X.-W."/>
            <person name="Ke S."/>
            <person name="Chen Y.-Y."/>
            <person name="Wu W.-L."/>
            <person name="Hsu J.-L."/>
            <person name="Lin Y.-F."/>
            <person name="Huang M.-D."/>
            <person name="Li C.-Y."/>
            <person name="Huang L."/>
            <person name="Wang Z.-W."/>
            <person name="Zhao X."/>
            <person name="Zhong W.-Y."/>
            <person name="Peng D.-H."/>
            <person name="Ahmad S."/>
            <person name="Lan S."/>
            <person name="Zhang J.-S."/>
            <person name="Tsai W.-C."/>
            <person name="Van De Peer Y."/>
            <person name="Liu Z.-J."/>
        </authorList>
    </citation>
    <scope>NUCLEOTIDE SEQUENCE</scope>
    <source>
        <strain evidence="1">CP</strain>
        <tissue evidence="1">Leaves</tissue>
    </source>
</reference>
<accession>A0AAV9E0A0</accession>
<gene>
    <name evidence="1" type="ORF">QJS10_CPA10g00522</name>
</gene>
<proteinExistence type="predicted"/>
<keyword evidence="2" id="KW-1185">Reference proteome</keyword>
<name>A0AAV9E0A0_ACOCL</name>
<dbReference type="Proteomes" id="UP001180020">
    <property type="component" value="Unassembled WGS sequence"/>
</dbReference>
<organism evidence="1 2">
    <name type="scientific">Acorus calamus</name>
    <name type="common">Sweet flag</name>
    <dbReference type="NCBI Taxonomy" id="4465"/>
    <lineage>
        <taxon>Eukaryota</taxon>
        <taxon>Viridiplantae</taxon>
        <taxon>Streptophyta</taxon>
        <taxon>Embryophyta</taxon>
        <taxon>Tracheophyta</taxon>
        <taxon>Spermatophyta</taxon>
        <taxon>Magnoliopsida</taxon>
        <taxon>Liliopsida</taxon>
        <taxon>Acoraceae</taxon>
        <taxon>Acorus</taxon>
    </lineage>
</organism>
<dbReference type="AlphaFoldDB" id="A0AAV9E0A0"/>
<comment type="caution">
    <text evidence="1">The sequence shown here is derived from an EMBL/GenBank/DDBJ whole genome shotgun (WGS) entry which is preliminary data.</text>
</comment>
<evidence type="ECO:0000313" key="1">
    <source>
        <dbReference type="EMBL" id="KAK1306564.1"/>
    </source>
</evidence>
<evidence type="ECO:0000313" key="2">
    <source>
        <dbReference type="Proteomes" id="UP001180020"/>
    </source>
</evidence>
<protein>
    <submittedName>
        <fullName evidence="1">Uncharacterized protein</fullName>
    </submittedName>
</protein>
<reference evidence="1" key="1">
    <citation type="journal article" date="2023" name="Nat. Commun.">
        <title>Diploid and tetraploid genomes of Acorus and the evolution of monocots.</title>
        <authorList>
            <person name="Ma L."/>
            <person name="Liu K.W."/>
            <person name="Li Z."/>
            <person name="Hsiao Y.Y."/>
            <person name="Qi Y."/>
            <person name="Fu T."/>
            <person name="Tang G.D."/>
            <person name="Zhang D."/>
            <person name="Sun W.H."/>
            <person name="Liu D.K."/>
            <person name="Li Y."/>
            <person name="Chen G.Z."/>
            <person name="Liu X.D."/>
            <person name="Liao X.Y."/>
            <person name="Jiang Y.T."/>
            <person name="Yu X."/>
            <person name="Hao Y."/>
            <person name="Huang J."/>
            <person name="Zhao X.W."/>
            <person name="Ke S."/>
            <person name="Chen Y.Y."/>
            <person name="Wu W.L."/>
            <person name="Hsu J.L."/>
            <person name="Lin Y.F."/>
            <person name="Huang M.D."/>
            <person name="Li C.Y."/>
            <person name="Huang L."/>
            <person name="Wang Z.W."/>
            <person name="Zhao X."/>
            <person name="Zhong W.Y."/>
            <person name="Peng D.H."/>
            <person name="Ahmad S."/>
            <person name="Lan S."/>
            <person name="Zhang J.S."/>
            <person name="Tsai W.C."/>
            <person name="Van de Peer Y."/>
            <person name="Liu Z.J."/>
        </authorList>
    </citation>
    <scope>NUCLEOTIDE SEQUENCE</scope>
    <source>
        <strain evidence="1">CP</strain>
    </source>
</reference>